<evidence type="ECO:0000256" key="4">
    <source>
        <dbReference type="ARBA" id="ARBA00022598"/>
    </source>
</evidence>
<dbReference type="EMBL" id="CAEY01000873">
    <property type="status" value="NOT_ANNOTATED_CDS"/>
    <property type="molecule type" value="Genomic_DNA"/>
</dbReference>
<dbReference type="GO" id="GO:0006750">
    <property type="term" value="P:glutathione biosynthetic process"/>
    <property type="evidence" value="ECO:0007669"/>
    <property type="project" value="UniProtKB-UniRule"/>
</dbReference>
<evidence type="ECO:0000256" key="7">
    <source>
        <dbReference type="ARBA" id="ARBA00022840"/>
    </source>
</evidence>
<dbReference type="OMA" id="IAHMFIR"/>
<dbReference type="EnsemblMetazoa" id="tetur30g02240.1">
    <property type="protein sequence ID" value="tetur30g02240.1"/>
    <property type="gene ID" value="tetur30g02240"/>
</dbReference>
<evidence type="ECO:0000256" key="1">
    <source>
        <dbReference type="ARBA" id="ARBA00005006"/>
    </source>
</evidence>
<evidence type="ECO:0000256" key="2">
    <source>
        <dbReference type="ARBA" id="ARBA00008100"/>
    </source>
</evidence>
<dbReference type="STRING" id="32264.T1L0X0"/>
<dbReference type="EC" id="6.3.2.2" evidence="3 10"/>
<evidence type="ECO:0000256" key="10">
    <source>
        <dbReference type="RuleBase" id="RU367135"/>
    </source>
</evidence>
<evidence type="ECO:0000256" key="3">
    <source>
        <dbReference type="ARBA" id="ARBA00012220"/>
    </source>
</evidence>
<dbReference type="OrthoDB" id="7939818at2759"/>
<reference evidence="11" key="2">
    <citation type="submission" date="2015-06" db="UniProtKB">
        <authorList>
            <consortium name="EnsemblMetazoa"/>
        </authorList>
    </citation>
    <scope>IDENTIFICATION</scope>
</reference>
<dbReference type="UniPathway" id="UPA00142">
    <property type="reaction ID" value="UER00209"/>
</dbReference>
<dbReference type="GO" id="GO:0004357">
    <property type="term" value="F:glutamate-cysteine ligase activity"/>
    <property type="evidence" value="ECO:0007669"/>
    <property type="project" value="UniProtKB-UniRule"/>
</dbReference>
<comment type="catalytic activity">
    <reaction evidence="10">
        <text>L-cysteine + L-glutamate + ATP = gamma-L-glutamyl-L-cysteine + ADP + phosphate + H(+)</text>
        <dbReference type="Rhea" id="RHEA:13285"/>
        <dbReference type="ChEBI" id="CHEBI:15378"/>
        <dbReference type="ChEBI" id="CHEBI:29985"/>
        <dbReference type="ChEBI" id="CHEBI:30616"/>
        <dbReference type="ChEBI" id="CHEBI:35235"/>
        <dbReference type="ChEBI" id="CHEBI:43474"/>
        <dbReference type="ChEBI" id="CHEBI:58173"/>
        <dbReference type="ChEBI" id="CHEBI:456216"/>
        <dbReference type="EC" id="6.3.2.2"/>
    </reaction>
</comment>
<dbReference type="FunFam" id="3.30.590.50:FF:000002">
    <property type="entry name" value="Glutamate--cysteine ligase catalytic subunit"/>
    <property type="match status" value="1"/>
</dbReference>
<evidence type="ECO:0000256" key="8">
    <source>
        <dbReference type="ARBA" id="ARBA00030585"/>
    </source>
</evidence>
<evidence type="ECO:0000313" key="11">
    <source>
        <dbReference type="EnsemblMetazoa" id="tetur30g02240.1"/>
    </source>
</evidence>
<dbReference type="PANTHER" id="PTHR11164:SF0">
    <property type="entry name" value="GLUTAMATE--CYSTEINE LIGASE CATALYTIC SUBUNIT"/>
    <property type="match status" value="1"/>
</dbReference>
<accession>T1L0X0</accession>
<comment type="similarity">
    <text evidence="2 10">Belongs to the glutamate--cysteine ligase type 3 family.</text>
</comment>
<dbReference type="InterPro" id="IPR004308">
    <property type="entry name" value="GCS"/>
</dbReference>
<proteinExistence type="inferred from homology"/>
<dbReference type="GO" id="GO:0005524">
    <property type="term" value="F:ATP binding"/>
    <property type="evidence" value="ECO:0007669"/>
    <property type="project" value="UniProtKB-UniRule"/>
</dbReference>
<keyword evidence="5 10" id="KW-0317">Glutathione biosynthesis</keyword>
<evidence type="ECO:0000256" key="5">
    <source>
        <dbReference type="ARBA" id="ARBA00022684"/>
    </source>
</evidence>
<dbReference type="HOGENOM" id="CLU_010467_0_0_1"/>
<dbReference type="AlphaFoldDB" id="T1L0X0"/>
<dbReference type="SUPFAM" id="SSF55931">
    <property type="entry name" value="Glutamine synthetase/guanido kinase"/>
    <property type="match status" value="1"/>
</dbReference>
<dbReference type="KEGG" id="tut:107369131"/>
<name>T1L0X0_TETUR</name>
<dbReference type="Pfam" id="PF03074">
    <property type="entry name" value="GCS"/>
    <property type="match status" value="1"/>
</dbReference>
<sequence>MGLLTLGQPLTWNETRKYAEHVREHGIIQFINSYHKLKDRQDEYLKWGDEIEYMLIKFDKKQQRARVCLKAGELLSIMDEREKKEGNSRICLWRPEFGAFMIEGTPGSPYGASDLDLTLLSNFNEVEKNMKIRRQEIEALLSPDEALLCVTSFPRLGCPDFTWPQAQLDPAKSVTGSIFFPDEAIFGGHPRFRTLAQNIRHRRKRRVIINIPIYRDIKTPDPFIEEFNDEEAKEAIKADHVYMDAMGFGMGCCCLQVTFQASNLDEARILYDQLTPLCPIMMALSAASPIQRGYLCDLDCRWSVISQAVDDRTKEELGEEPMKFCKFRINKSRYDSIDSYISADGDKYNDIPLIYDQVYYDKMVKSGVDPLIAKHIAHLFIRDPVTLYREKLDQDDENDMDHFENIQSTNWQTMRFKPPPPSSPGIGWRVEFRPMEVQITEFENAALVVFIVLLTRIILTYRLNLLLPISKVDENMKEAQKRDAVQRCRFWFRKRIITQTSPPEASACLRAASTNDIKNCDEDIIDNDIDESCVLLTIDEIINGKSGMFPGLMPLLRHYLLSVEIDAETHCTINQYLNLISCRASGKYLTPAQWIRKFVQNHSDYKKDSVVSDKINYDLLKTIKKITKGKILCEDLVGDSSYIKDRLLNGDAK</sequence>
<evidence type="ECO:0000256" key="6">
    <source>
        <dbReference type="ARBA" id="ARBA00022741"/>
    </source>
</evidence>
<dbReference type="GO" id="GO:0017109">
    <property type="term" value="C:glutamate-cysteine ligase complex"/>
    <property type="evidence" value="ECO:0007669"/>
    <property type="project" value="TreeGrafter"/>
</dbReference>
<keyword evidence="12" id="KW-1185">Reference proteome</keyword>
<evidence type="ECO:0000313" key="12">
    <source>
        <dbReference type="Proteomes" id="UP000015104"/>
    </source>
</evidence>
<evidence type="ECO:0000256" key="9">
    <source>
        <dbReference type="ARBA" id="ARBA00032122"/>
    </source>
</evidence>
<dbReference type="FunFam" id="3.30.590.50:FF:000007">
    <property type="entry name" value="Glutamate--cysteine ligase"/>
    <property type="match status" value="1"/>
</dbReference>
<organism evidence="11 12">
    <name type="scientific">Tetranychus urticae</name>
    <name type="common">Two-spotted spider mite</name>
    <dbReference type="NCBI Taxonomy" id="32264"/>
    <lineage>
        <taxon>Eukaryota</taxon>
        <taxon>Metazoa</taxon>
        <taxon>Ecdysozoa</taxon>
        <taxon>Arthropoda</taxon>
        <taxon>Chelicerata</taxon>
        <taxon>Arachnida</taxon>
        <taxon>Acari</taxon>
        <taxon>Acariformes</taxon>
        <taxon>Trombidiformes</taxon>
        <taxon>Prostigmata</taxon>
        <taxon>Eleutherengona</taxon>
        <taxon>Raphignathae</taxon>
        <taxon>Tetranychoidea</taxon>
        <taxon>Tetranychidae</taxon>
        <taxon>Tetranychus</taxon>
    </lineage>
</organism>
<dbReference type="Gene3D" id="1.10.8.960">
    <property type="match status" value="1"/>
</dbReference>
<keyword evidence="7 10" id="KW-0067">ATP-binding</keyword>
<keyword evidence="4 10" id="KW-0436">Ligase</keyword>
<comment type="pathway">
    <text evidence="1 10">Sulfur metabolism; glutathione biosynthesis; glutathione from L-cysteine and L-glutamate: step 1/2.</text>
</comment>
<dbReference type="Gene3D" id="3.30.590.50">
    <property type="match status" value="2"/>
</dbReference>
<protein>
    <recommendedName>
        <fullName evidence="3 10">Glutamate--cysteine ligase</fullName>
        <ecNumber evidence="3 10">6.3.2.2</ecNumber>
    </recommendedName>
    <alternativeName>
        <fullName evidence="9 10">Gamma-ECS</fullName>
    </alternativeName>
    <alternativeName>
        <fullName evidence="8 10">Gamma-glutamylcysteine synthetase</fullName>
    </alternativeName>
</protein>
<dbReference type="eggNOG" id="KOG3754">
    <property type="taxonomic scope" value="Eukaryota"/>
</dbReference>
<reference evidence="12" key="1">
    <citation type="submission" date="2011-08" db="EMBL/GenBank/DDBJ databases">
        <authorList>
            <person name="Rombauts S."/>
        </authorList>
    </citation>
    <scope>NUCLEOTIDE SEQUENCE</scope>
    <source>
        <strain evidence="12">London</strain>
    </source>
</reference>
<keyword evidence="6 10" id="KW-0547">Nucleotide-binding</keyword>
<dbReference type="PANTHER" id="PTHR11164">
    <property type="entry name" value="GLUTAMATE CYSTEINE LIGASE"/>
    <property type="match status" value="1"/>
</dbReference>
<gene>
    <name evidence="11" type="primary">107369131</name>
</gene>
<dbReference type="InterPro" id="IPR014746">
    <property type="entry name" value="Gln_synth/guanido_kin_cat_dom"/>
</dbReference>
<dbReference type="Proteomes" id="UP000015104">
    <property type="component" value="Unassembled WGS sequence"/>
</dbReference>